<keyword evidence="2" id="KW-0472">Membrane</keyword>
<gene>
    <name evidence="3" type="ORF">ATL40_2027</name>
</gene>
<evidence type="ECO:0000313" key="4">
    <source>
        <dbReference type="Proteomes" id="UP000224915"/>
    </source>
</evidence>
<feature type="transmembrane region" description="Helical" evidence="2">
    <location>
        <begin position="32"/>
        <end position="52"/>
    </location>
</feature>
<comment type="caution">
    <text evidence="3">The sequence shown here is derived from an EMBL/GenBank/DDBJ whole genome shotgun (WGS) entry which is preliminary data.</text>
</comment>
<dbReference type="RefSeq" id="WP_169925936.1">
    <property type="nucleotide sequence ID" value="NZ_PDJD01000001.1"/>
</dbReference>
<keyword evidence="2" id="KW-0812">Transmembrane</keyword>
<accession>A0A2A9D3L3</accession>
<evidence type="ECO:0000313" key="3">
    <source>
        <dbReference type="EMBL" id="PFG20429.1"/>
    </source>
</evidence>
<feature type="region of interest" description="Disordered" evidence="1">
    <location>
        <begin position="72"/>
        <end position="122"/>
    </location>
</feature>
<evidence type="ECO:0000256" key="2">
    <source>
        <dbReference type="SAM" id="Phobius"/>
    </source>
</evidence>
<organism evidence="3 4">
    <name type="scientific">Serinibacter salmoneus</name>
    <dbReference type="NCBI Taxonomy" id="556530"/>
    <lineage>
        <taxon>Bacteria</taxon>
        <taxon>Bacillati</taxon>
        <taxon>Actinomycetota</taxon>
        <taxon>Actinomycetes</taxon>
        <taxon>Micrococcales</taxon>
        <taxon>Beutenbergiaceae</taxon>
        <taxon>Serinibacter</taxon>
    </lineage>
</organism>
<keyword evidence="4" id="KW-1185">Reference proteome</keyword>
<reference evidence="3 4" key="1">
    <citation type="submission" date="2017-10" db="EMBL/GenBank/DDBJ databases">
        <title>Sequencing the genomes of 1000 actinobacteria strains.</title>
        <authorList>
            <person name="Klenk H.-P."/>
        </authorList>
    </citation>
    <scope>NUCLEOTIDE SEQUENCE [LARGE SCALE GENOMIC DNA]</scope>
    <source>
        <strain evidence="3 4">DSM 21801</strain>
    </source>
</reference>
<name>A0A2A9D3L3_9MICO</name>
<dbReference type="Proteomes" id="UP000224915">
    <property type="component" value="Unassembled WGS sequence"/>
</dbReference>
<feature type="compositionally biased region" description="Low complexity" evidence="1">
    <location>
        <begin position="79"/>
        <end position="91"/>
    </location>
</feature>
<protein>
    <submittedName>
        <fullName evidence="3">Uncharacterized protein</fullName>
    </submittedName>
</protein>
<dbReference type="EMBL" id="PDJD01000001">
    <property type="protein sequence ID" value="PFG20429.1"/>
    <property type="molecule type" value="Genomic_DNA"/>
</dbReference>
<keyword evidence="2" id="KW-1133">Transmembrane helix</keyword>
<proteinExistence type="predicted"/>
<evidence type="ECO:0000256" key="1">
    <source>
        <dbReference type="SAM" id="MobiDB-lite"/>
    </source>
</evidence>
<dbReference type="AlphaFoldDB" id="A0A2A9D3L3"/>
<sequence length="122" mass="12600">MIAGATAHLAVSVVPLAAEVLAQAPADEDVSPGLLGFLVTFGVAMAVVLLILSFNRQMRRLNANERHARYEAAERAEAAEAAQAEAAQETAADGEVPTPDAATEGDPRAGASPVDGEPRDRP</sequence>